<reference evidence="2 3" key="1">
    <citation type="submission" date="2018-11" db="EMBL/GenBank/DDBJ databases">
        <title>Genome sequence of Saitozyma podzolica DSM 27192.</title>
        <authorList>
            <person name="Aliyu H."/>
            <person name="Gorte O."/>
            <person name="Ochsenreither K."/>
        </authorList>
    </citation>
    <scope>NUCLEOTIDE SEQUENCE [LARGE SCALE GENOMIC DNA]</scope>
    <source>
        <strain evidence="2 3">DSM 27192</strain>
    </source>
</reference>
<gene>
    <name evidence="2" type="ORF">EHS25_006200</name>
</gene>
<feature type="compositionally biased region" description="Polar residues" evidence="1">
    <location>
        <begin position="159"/>
        <end position="178"/>
    </location>
</feature>
<feature type="compositionally biased region" description="Polar residues" evidence="1">
    <location>
        <begin position="101"/>
        <end position="117"/>
    </location>
</feature>
<comment type="caution">
    <text evidence="2">The sequence shown here is derived from an EMBL/GenBank/DDBJ whole genome shotgun (WGS) entry which is preliminary data.</text>
</comment>
<sequence>MATMDDLIATISGGMHVSQEGYDLKALQEYLAQTIVLPNLPPGMSPSTSYRPVPPSRAPSMTRKPSSYPSSHVDLPAYGQPIASPMNHHHHTHTHAYAADQPSSPLQRPSTLRRSSSYGFGGVQASASSPYGFESDAFAPLAQQQQSVDPWARMRAAEKTSNPWAGTQWEQAGPSSYQPPHMNQGFGAFGGARYQSPSRGGMFRGRQGPGEDTAEEDDDDMMDEDRASAGMDEEDEEDSVERVMGIGGEEDERAGFGVRGSAWGAPQPGAFGQSGQTFDWERGRRKA</sequence>
<dbReference type="OrthoDB" id="2564985at2759"/>
<protein>
    <submittedName>
        <fullName evidence="2">Uncharacterized protein</fullName>
    </submittedName>
</protein>
<dbReference type="Proteomes" id="UP000279259">
    <property type="component" value="Unassembled WGS sequence"/>
</dbReference>
<feature type="region of interest" description="Disordered" evidence="1">
    <location>
        <begin position="149"/>
        <end position="287"/>
    </location>
</feature>
<name>A0A427XS00_9TREE</name>
<feature type="region of interest" description="Disordered" evidence="1">
    <location>
        <begin position="42"/>
        <end position="117"/>
    </location>
</feature>
<organism evidence="2 3">
    <name type="scientific">Saitozyma podzolica</name>
    <dbReference type="NCBI Taxonomy" id="1890683"/>
    <lineage>
        <taxon>Eukaryota</taxon>
        <taxon>Fungi</taxon>
        <taxon>Dikarya</taxon>
        <taxon>Basidiomycota</taxon>
        <taxon>Agaricomycotina</taxon>
        <taxon>Tremellomycetes</taxon>
        <taxon>Tremellales</taxon>
        <taxon>Trimorphomycetaceae</taxon>
        <taxon>Saitozyma</taxon>
    </lineage>
</organism>
<evidence type="ECO:0000313" key="2">
    <source>
        <dbReference type="EMBL" id="RSH81578.1"/>
    </source>
</evidence>
<accession>A0A427XS00</accession>
<dbReference type="EMBL" id="RSCD01000029">
    <property type="protein sequence ID" value="RSH81578.1"/>
    <property type="molecule type" value="Genomic_DNA"/>
</dbReference>
<evidence type="ECO:0000313" key="3">
    <source>
        <dbReference type="Proteomes" id="UP000279259"/>
    </source>
</evidence>
<dbReference type="AlphaFoldDB" id="A0A427XS00"/>
<evidence type="ECO:0000256" key="1">
    <source>
        <dbReference type="SAM" id="MobiDB-lite"/>
    </source>
</evidence>
<feature type="compositionally biased region" description="Acidic residues" evidence="1">
    <location>
        <begin position="212"/>
        <end position="223"/>
    </location>
</feature>
<keyword evidence="3" id="KW-1185">Reference proteome</keyword>
<proteinExistence type="predicted"/>